<evidence type="ECO:0000313" key="3">
    <source>
        <dbReference type="EMBL" id="SVB72525.1"/>
    </source>
</evidence>
<gene>
    <name evidence="3" type="ORF">METZ01_LOCUS225379</name>
</gene>
<evidence type="ECO:0000256" key="2">
    <source>
        <dbReference type="ARBA" id="ARBA00023043"/>
    </source>
</evidence>
<dbReference type="PRINTS" id="PR01415">
    <property type="entry name" value="ANKYRIN"/>
</dbReference>
<proteinExistence type="predicted"/>
<dbReference type="Pfam" id="PF12796">
    <property type="entry name" value="Ank_2"/>
    <property type="match status" value="3"/>
</dbReference>
<keyword evidence="2" id="KW-0040">ANK repeat</keyword>
<reference evidence="3" key="1">
    <citation type="submission" date="2018-05" db="EMBL/GenBank/DDBJ databases">
        <authorList>
            <person name="Lanie J.A."/>
            <person name="Ng W.-L."/>
            <person name="Kazmierczak K.M."/>
            <person name="Andrzejewski T.M."/>
            <person name="Davidsen T.M."/>
            <person name="Wayne K.J."/>
            <person name="Tettelin H."/>
            <person name="Glass J.I."/>
            <person name="Rusch D."/>
            <person name="Podicherti R."/>
            <person name="Tsui H.-C.T."/>
            <person name="Winkler M.E."/>
        </authorList>
    </citation>
    <scope>NUCLEOTIDE SEQUENCE</scope>
</reference>
<dbReference type="PANTHER" id="PTHR24198:SF165">
    <property type="entry name" value="ANKYRIN REPEAT-CONTAINING PROTEIN-RELATED"/>
    <property type="match status" value="1"/>
</dbReference>
<dbReference type="SMART" id="SM00248">
    <property type="entry name" value="ANK"/>
    <property type="match status" value="9"/>
</dbReference>
<dbReference type="AlphaFoldDB" id="A0A382GCL6"/>
<name>A0A382GCL6_9ZZZZ</name>
<dbReference type="InterPro" id="IPR002110">
    <property type="entry name" value="Ankyrin_rpt"/>
</dbReference>
<organism evidence="3">
    <name type="scientific">marine metagenome</name>
    <dbReference type="NCBI Taxonomy" id="408172"/>
    <lineage>
        <taxon>unclassified sequences</taxon>
        <taxon>metagenomes</taxon>
        <taxon>ecological metagenomes</taxon>
    </lineage>
</organism>
<feature type="non-terminal residue" evidence="3">
    <location>
        <position position="373"/>
    </location>
</feature>
<dbReference type="Gene3D" id="1.25.40.20">
    <property type="entry name" value="Ankyrin repeat-containing domain"/>
    <property type="match status" value="3"/>
</dbReference>
<keyword evidence="1" id="KW-0677">Repeat</keyword>
<accession>A0A382GCL6</accession>
<dbReference type="PROSITE" id="PS50088">
    <property type="entry name" value="ANK_REPEAT"/>
    <property type="match status" value="6"/>
</dbReference>
<dbReference type="SUPFAM" id="SSF48403">
    <property type="entry name" value="Ankyrin repeat"/>
    <property type="match status" value="1"/>
</dbReference>
<protein>
    <submittedName>
        <fullName evidence="3">Uncharacterized protein</fullName>
    </submittedName>
</protein>
<dbReference type="PANTHER" id="PTHR24198">
    <property type="entry name" value="ANKYRIN REPEAT AND PROTEIN KINASE DOMAIN-CONTAINING PROTEIN"/>
    <property type="match status" value="1"/>
</dbReference>
<dbReference type="EMBL" id="UINC01054609">
    <property type="protein sequence ID" value="SVB72525.1"/>
    <property type="molecule type" value="Genomic_DNA"/>
</dbReference>
<dbReference type="PROSITE" id="PS50297">
    <property type="entry name" value="ANK_REP_REGION"/>
    <property type="match status" value="4"/>
</dbReference>
<dbReference type="InterPro" id="IPR036770">
    <property type="entry name" value="Ankyrin_rpt-contain_sf"/>
</dbReference>
<evidence type="ECO:0000256" key="1">
    <source>
        <dbReference type="ARBA" id="ARBA00022737"/>
    </source>
</evidence>
<sequence>MKNLIITTIAAVLLATTAFADPIHDAAKNNDLAGVQAELDKGVDVNVVDRSFYNLAPLHYAAGYGFKEIAELLIAEGADVDAKTTTGGTPLFNAAGNNKEIVELLIANGADVNAQVVPGAHQFTVGDTALDFTGSSEIIDLLRKHGGMTGEEMRTGITPLHQAARDGHKETVELLIANGADVDAKMKEGTTPLHFAASKGHKEIVELLIAKDADVNAIAGKGLQSKTPLDEAIKTKRTETADLLRAHGGKTREELNALIDAAKNGDIEAVKQHLAAGADVNAKSGDGTTPLHNAAIYGHNEVAELLIANGAEVNAIIVSGRNQGKTPVDLAIWRKKTETADLLREHGGRTGEELALMPRLVQHGRFAFSFDAK</sequence>